<keyword evidence="5" id="KW-1185">Reference proteome</keyword>
<gene>
    <name evidence="4" type="ORF">C1949_05535</name>
</gene>
<dbReference type="OrthoDB" id="9780507at2"/>
<feature type="region of interest" description="Disordered" evidence="1">
    <location>
        <begin position="530"/>
        <end position="558"/>
    </location>
</feature>
<feature type="domain" description="Autotransporter" evidence="3">
    <location>
        <begin position="657"/>
        <end position="933"/>
    </location>
</feature>
<dbReference type="Gene3D" id="2.40.128.130">
    <property type="entry name" value="Autotransporter beta-domain"/>
    <property type="match status" value="1"/>
</dbReference>
<reference evidence="4 5" key="1">
    <citation type="submission" date="2018-01" db="EMBL/GenBank/DDBJ databases">
        <title>Draft genome of the type strain Pseudomonas oceani DSM 100277 isolated from the deep water in Okinawa trough, northwestern Pacific Ocean.</title>
        <authorList>
            <person name="Gomila M."/>
            <person name="Mulet M."/>
            <person name="Garcia-Valdes E."/>
            <person name="Lalucat J."/>
        </authorList>
    </citation>
    <scope>NUCLEOTIDE SEQUENCE [LARGE SCALE GENOMIC DNA]</scope>
    <source>
        <strain evidence="4 5">DSM 100277</strain>
    </source>
</reference>
<dbReference type="SUPFAM" id="SSF103515">
    <property type="entry name" value="Autotransporter"/>
    <property type="match status" value="1"/>
</dbReference>
<feature type="signal peptide" evidence="2">
    <location>
        <begin position="1"/>
        <end position="36"/>
    </location>
</feature>
<evidence type="ECO:0000256" key="2">
    <source>
        <dbReference type="SAM" id="SignalP"/>
    </source>
</evidence>
<evidence type="ECO:0000313" key="5">
    <source>
        <dbReference type="Proteomes" id="UP000243451"/>
    </source>
</evidence>
<evidence type="ECO:0000259" key="3">
    <source>
        <dbReference type="PROSITE" id="PS51208"/>
    </source>
</evidence>
<dbReference type="RefSeq" id="WP_104737464.1">
    <property type="nucleotide sequence ID" value="NZ_BMHR01000001.1"/>
</dbReference>
<dbReference type="InterPro" id="IPR036709">
    <property type="entry name" value="Autotransporte_beta_dom_sf"/>
</dbReference>
<dbReference type="InterPro" id="IPR006315">
    <property type="entry name" value="OM_autotransptr_brl_dom"/>
</dbReference>
<feature type="chain" id="PRO_5015130185" description="Autotransporter domain-containing protein" evidence="2">
    <location>
        <begin position="37"/>
        <end position="933"/>
    </location>
</feature>
<evidence type="ECO:0000313" key="4">
    <source>
        <dbReference type="EMBL" id="POB05229.1"/>
    </source>
</evidence>
<accession>A0A2P4EYF0</accession>
<dbReference type="NCBIfam" id="TIGR01414">
    <property type="entry name" value="autotrans_barl"/>
    <property type="match status" value="1"/>
</dbReference>
<dbReference type="AlphaFoldDB" id="A0A2P4EYF0"/>
<evidence type="ECO:0000256" key="1">
    <source>
        <dbReference type="SAM" id="MobiDB-lite"/>
    </source>
</evidence>
<sequence>MLFSNARSVFAPVATFRLSVLASSILAASWSLSAAAAPNSCATSPVTTSVTGTCYIDSDNDSVTVDSGGSITANVSGFGVRIEGGSPGLISGVTLTNSGAIEGTGSNGYGVYATAPLGLNIVNNNGASITSAQSFGLVIDNNSGVNTSASITNDGLISGVHGISVDGSSGARAQLSLTNSGTVQGSGGWGIQTGFTDISLLSNTGVVTSDSTLATVHLRFQSTLSNFANGSAGLIENTASNGRAFWSEGSDVGSFVNDGTLRNSSSVMPTVHIVSGTLGGLTNNGLIRNQGNAEALYIAPMVASAGSTVVRNNAGATISSQQRAVMITNAADLGNFINAGSIIGNFSVGTSNSLRTLTIGGNESALFNGMVDLVSTGAAGVDGGDLAFATGSRYAMLGDQHFRVRNFNLDGGTLILDPRASNRTVGTAATVSLPTISGNLIGAGGQLEVVVVNNTTYGQLAVEGDVDLTDSNLAVNVQANGLLSAGNLFADVISSTGAITYGNFSISDNSALWDFDTIRNASDLDLRLTADGQGESSNAPGNPGGPGSPGNTPLPNSGNVITAAQVSGNTVAQGAAPVIQSVADDYAANGSTGSSELDSMILALGNYSTAAGLADGVATLAPASVHAGREAAQANRRMRELIGRRDAYLYALNPETATAEPSNVWAQPYGSRARQQQRSGVEGYDVDSYGVLLGMDGGLDEVTELGVAFGIGRSDIDSNMPVGGYESELNSYQLLGYLNRELGNDVVLGLTAGVGYGRYETDRDLFNGLTARSEYDAWTASAGAELKKHYAVNEQFDAAVQVGLNYDYTDVDGYAESGAGALNLDVDGSDYQSLNVEVGTELAYDLGEGWMLFGQAGVSYDTLAEQAKLDAVLVGTGDRFATRGIDADAWRYDAGLGGKYVVDNGAELAALYTVSGQSGFVEQAVTLNARMAF</sequence>
<comment type="caution">
    <text evidence="4">The sequence shown here is derived from an EMBL/GenBank/DDBJ whole genome shotgun (WGS) entry which is preliminary data.</text>
</comment>
<dbReference type="EMBL" id="PPSK01000003">
    <property type="protein sequence ID" value="POB05229.1"/>
    <property type="molecule type" value="Genomic_DNA"/>
</dbReference>
<dbReference type="Proteomes" id="UP000243451">
    <property type="component" value="Unassembled WGS sequence"/>
</dbReference>
<name>A0A2P4EYF0_9GAMM</name>
<organism evidence="4 5">
    <name type="scientific">Halopseudomonas oceani</name>
    <dbReference type="NCBI Taxonomy" id="1708783"/>
    <lineage>
        <taxon>Bacteria</taxon>
        <taxon>Pseudomonadati</taxon>
        <taxon>Pseudomonadota</taxon>
        <taxon>Gammaproteobacteria</taxon>
        <taxon>Pseudomonadales</taxon>
        <taxon>Pseudomonadaceae</taxon>
        <taxon>Halopseudomonas</taxon>
    </lineage>
</organism>
<feature type="compositionally biased region" description="Low complexity" evidence="1">
    <location>
        <begin position="549"/>
        <end position="558"/>
    </location>
</feature>
<dbReference type="GO" id="GO:0019867">
    <property type="term" value="C:outer membrane"/>
    <property type="evidence" value="ECO:0007669"/>
    <property type="project" value="InterPro"/>
</dbReference>
<proteinExistence type="predicted"/>
<dbReference type="Pfam" id="PF03797">
    <property type="entry name" value="Autotransporter"/>
    <property type="match status" value="1"/>
</dbReference>
<keyword evidence="2" id="KW-0732">Signal</keyword>
<protein>
    <recommendedName>
        <fullName evidence="3">Autotransporter domain-containing protein</fullName>
    </recommendedName>
</protein>
<dbReference type="InterPro" id="IPR005546">
    <property type="entry name" value="Autotransporte_beta"/>
</dbReference>
<dbReference type="PROSITE" id="PS51208">
    <property type="entry name" value="AUTOTRANSPORTER"/>
    <property type="match status" value="1"/>
</dbReference>
<dbReference type="SMART" id="SM00869">
    <property type="entry name" value="Autotransporter"/>
    <property type="match status" value="1"/>
</dbReference>